<sequence>MELFGTELFNIFINLSTEKVPKIQTNSKSENFMVTN</sequence>
<reference evidence="1" key="1">
    <citation type="journal article" date="2020" name="Nature">
        <title>Giant virus diversity and host interactions through global metagenomics.</title>
        <authorList>
            <person name="Schulz F."/>
            <person name="Roux S."/>
            <person name="Paez-Espino D."/>
            <person name="Jungbluth S."/>
            <person name="Walsh D.A."/>
            <person name="Denef V.J."/>
            <person name="McMahon K.D."/>
            <person name="Konstantinidis K.T."/>
            <person name="Eloe-Fadrosh E.A."/>
            <person name="Kyrpides N.C."/>
            <person name="Woyke T."/>
        </authorList>
    </citation>
    <scope>NUCLEOTIDE SEQUENCE</scope>
    <source>
        <strain evidence="1">GVMAG-M-3300023179-116</strain>
    </source>
</reference>
<dbReference type="AlphaFoldDB" id="A0A6C0E447"/>
<proteinExistence type="predicted"/>
<name>A0A6C0E447_9ZZZZ</name>
<evidence type="ECO:0000313" key="1">
    <source>
        <dbReference type="EMBL" id="QHT23502.1"/>
    </source>
</evidence>
<protein>
    <submittedName>
        <fullName evidence="1">Uncharacterized protein</fullName>
    </submittedName>
</protein>
<dbReference type="EMBL" id="MN739732">
    <property type="protein sequence ID" value="QHT23502.1"/>
    <property type="molecule type" value="Genomic_DNA"/>
</dbReference>
<organism evidence="1">
    <name type="scientific">viral metagenome</name>
    <dbReference type="NCBI Taxonomy" id="1070528"/>
    <lineage>
        <taxon>unclassified sequences</taxon>
        <taxon>metagenomes</taxon>
        <taxon>organismal metagenomes</taxon>
    </lineage>
</organism>
<accession>A0A6C0E447</accession>